<dbReference type="Pfam" id="PF08389">
    <property type="entry name" value="Xpo1"/>
    <property type="match status" value="1"/>
</dbReference>
<dbReference type="SMART" id="SM00913">
    <property type="entry name" value="IBN_N"/>
    <property type="match status" value="1"/>
</dbReference>
<dbReference type="InterPro" id="IPR016024">
    <property type="entry name" value="ARM-type_fold"/>
</dbReference>
<keyword evidence="3" id="KW-1185">Reference proteome</keyword>
<dbReference type="Pfam" id="PF03810">
    <property type="entry name" value="IBN_N"/>
    <property type="match status" value="1"/>
</dbReference>
<dbReference type="InterPro" id="IPR001494">
    <property type="entry name" value="Importin-beta_N"/>
</dbReference>
<evidence type="ECO:0000313" key="2">
    <source>
        <dbReference type="EMBL" id="WAR09032.1"/>
    </source>
</evidence>
<dbReference type="Pfam" id="PF24138">
    <property type="entry name" value="TPR_TNPO3_IPO13_2nd"/>
    <property type="match status" value="1"/>
</dbReference>
<protein>
    <submittedName>
        <fullName evidence="2">TNPO3-like protein</fullName>
    </submittedName>
</protein>
<accession>A0ABY7EJD0</accession>
<sequence length="842" mass="94285">MESPPSLETVHQALQALYNNPDVVGKERASVWLGELQRSVHAWQIADQLLTSHQSLESCYFAAQTMRTKIQYAFHELPTNVHESLRDSLLEHAGKVTADTAHVIVTQLSLALADLALQMPVWKNSVQDLVQRFGSNPSQLSFLLEVLIVLPEEISSRSLRLGANRRHEVIEELKAASQVVLELLNGCMENMSDDTQIKTKVLKLTKSVRVDYMRQLQTVFAAPSTVWRSLNYCRIFTELAESFLEVITTTPNKGLGDFRVLELLLMCVGHHQYEIAEVTFNYWYKLSEDLYQKNTPELNEEGTLDTSDDFFDFRMRVSELIKDVIFIVGSSTCFTHMFQNLKNQTSETTWDVSEASLFIMQAVAKNILPEESEVVPLVVQAVMSIPATAHIAVRYTTLQLLGELCEWIESHPSVIDPVLQYLMAGLQEPRLASVAATALQSISTMCKSHMKSHCEGLIQIVQAVDTFNISNDAATGLLKGVATILATLPHDKCTEGMRQLCSFQTVGLNKFLTEGCEAPKQGAADDPTVLLDRLAAVFRYTTPMVENGSVHPCLPVIQEVWPVLAQACNKYQADVRIVERCCRCIRFAIRCLGKSSSPLLQPLVPQMVSLYQVHSHSCFLYLGSILVDEYGSDKDCTQGLLDMYQHFCPPTFKLLEEQNGLRNHPDTVDDLFRLSLRFIQRAPLALLQSVAAKPVLMCAIAACSLDHKDANASVMKFITEFVKAATHKDEKEDFEARSGLVKGLLVEHGQALVHSLIHSIVFCLPTYMCAEISEVIYEIMQVDRATFCVWLEHVLKALPNEGTPGAIKVTHKQLTDFHKAITIAEKVLNQNFVKRLSLKLNS</sequence>
<dbReference type="PANTHER" id="PTHR12363">
    <property type="entry name" value="TRANSPORTIN 3 AND IMPORTIN 13"/>
    <property type="match status" value="1"/>
</dbReference>
<evidence type="ECO:0000313" key="3">
    <source>
        <dbReference type="Proteomes" id="UP001164746"/>
    </source>
</evidence>
<dbReference type="InterPro" id="IPR011989">
    <property type="entry name" value="ARM-like"/>
</dbReference>
<organism evidence="2 3">
    <name type="scientific">Mya arenaria</name>
    <name type="common">Soft-shell clam</name>
    <dbReference type="NCBI Taxonomy" id="6604"/>
    <lineage>
        <taxon>Eukaryota</taxon>
        <taxon>Metazoa</taxon>
        <taxon>Spiralia</taxon>
        <taxon>Lophotrochozoa</taxon>
        <taxon>Mollusca</taxon>
        <taxon>Bivalvia</taxon>
        <taxon>Autobranchia</taxon>
        <taxon>Heteroconchia</taxon>
        <taxon>Euheterodonta</taxon>
        <taxon>Imparidentia</taxon>
        <taxon>Neoheterodontei</taxon>
        <taxon>Myida</taxon>
        <taxon>Myoidea</taxon>
        <taxon>Myidae</taxon>
        <taxon>Mya</taxon>
    </lineage>
</organism>
<name>A0ABY7EJD0_MYAAR</name>
<feature type="domain" description="Importin N-terminal" evidence="1">
    <location>
        <begin position="29"/>
        <end position="95"/>
    </location>
</feature>
<dbReference type="Pfam" id="PF24139">
    <property type="entry name" value="TPR_TNPO3_IPO13_4th"/>
    <property type="match status" value="1"/>
</dbReference>
<dbReference type="InterPro" id="IPR057941">
    <property type="entry name" value="TPR_TNPO3_IPO13_2nd"/>
</dbReference>
<dbReference type="Pfam" id="PF24140">
    <property type="entry name" value="TPR_TNPO3_IPO13_3rd"/>
    <property type="match status" value="1"/>
</dbReference>
<gene>
    <name evidence="2" type="ORF">MAR_018990</name>
</gene>
<dbReference type="InterPro" id="IPR013598">
    <property type="entry name" value="Exportin-1/Importin-b-like"/>
</dbReference>
<evidence type="ECO:0000259" key="1">
    <source>
        <dbReference type="SMART" id="SM00913"/>
    </source>
</evidence>
<dbReference type="EMBL" id="CP111017">
    <property type="protein sequence ID" value="WAR09032.1"/>
    <property type="molecule type" value="Genomic_DNA"/>
</dbReference>
<dbReference type="Proteomes" id="UP001164746">
    <property type="component" value="Chromosome 6"/>
</dbReference>
<dbReference type="Gene3D" id="1.25.10.10">
    <property type="entry name" value="Leucine-rich Repeat Variant"/>
    <property type="match status" value="2"/>
</dbReference>
<dbReference type="InterPro" id="IPR058537">
    <property type="entry name" value="TPR_TNPO3_IPO13_4th"/>
</dbReference>
<proteinExistence type="predicted"/>
<reference evidence="2" key="1">
    <citation type="submission" date="2022-11" db="EMBL/GenBank/DDBJ databases">
        <title>Centuries of genome instability and evolution in soft-shell clam transmissible cancer (bioRxiv).</title>
        <authorList>
            <person name="Hart S.F.M."/>
            <person name="Yonemitsu M.A."/>
            <person name="Giersch R.M."/>
            <person name="Beal B.F."/>
            <person name="Arriagada G."/>
            <person name="Davis B.W."/>
            <person name="Ostrander E.A."/>
            <person name="Goff S.P."/>
            <person name="Metzger M.J."/>
        </authorList>
    </citation>
    <scope>NUCLEOTIDE SEQUENCE</scope>
    <source>
        <strain evidence="2">MELC-2E11</strain>
        <tissue evidence="2">Siphon/mantle</tissue>
    </source>
</reference>
<dbReference type="PANTHER" id="PTHR12363:SF42">
    <property type="entry name" value="TRANSPORTIN-3"/>
    <property type="match status" value="1"/>
</dbReference>
<dbReference type="SUPFAM" id="SSF48371">
    <property type="entry name" value="ARM repeat"/>
    <property type="match status" value="1"/>
</dbReference>
<dbReference type="InterPro" id="IPR057942">
    <property type="entry name" value="TPR_TNPO3_IPO13_3rd"/>
</dbReference>
<dbReference type="InterPro" id="IPR051345">
    <property type="entry name" value="Importin_beta-like_NTR"/>
</dbReference>